<feature type="transmembrane region" description="Helical" evidence="6">
    <location>
        <begin position="222"/>
        <end position="243"/>
    </location>
</feature>
<dbReference type="Gramene" id="EFJ27007">
    <property type="protein sequence ID" value="EFJ27007"/>
    <property type="gene ID" value="SELMODRAFT_441678"/>
</dbReference>
<feature type="transmembrane region" description="Helical" evidence="6">
    <location>
        <begin position="324"/>
        <end position="344"/>
    </location>
</feature>
<keyword evidence="3 6" id="KW-0812">Transmembrane</keyword>
<sequence>MGKHRVVTSNKAKGFGILNLAWGIGSVAGPVLSGLLAQPCSQYGIRSCPRILTSYPFLLPCVAAAIFSTAAVFASLSLRETRPNRVPYVQVNGSKPKEDCHQCVLEMGTDPSIKVTESGDEEESTKFVVIPDGTSDDKNRTVPLLRDRNVLLTSFCYSLTGLIFITTDELFPIFGAASERVGGLGLSSSSLGLILGEGGVVLFLYTLLLYPLVSQKLGPLNCFLLGLITSVPLWLVFPAASLLSHARPAQWTLLTVAMAARSAIACTTFTGVLVLISNSASSGNMGAVMGLSHSLCSFFRAVGPAFGGTIWSYAVRQTFPLHQFLAWLAISIIALFTFSIAMLLPPSLNLPAL</sequence>
<dbReference type="InterPro" id="IPR011701">
    <property type="entry name" value="MFS"/>
</dbReference>
<organism evidence="8">
    <name type="scientific">Selaginella moellendorffii</name>
    <name type="common">Spikemoss</name>
    <dbReference type="NCBI Taxonomy" id="88036"/>
    <lineage>
        <taxon>Eukaryota</taxon>
        <taxon>Viridiplantae</taxon>
        <taxon>Streptophyta</taxon>
        <taxon>Embryophyta</taxon>
        <taxon>Tracheophyta</taxon>
        <taxon>Lycopodiopsida</taxon>
        <taxon>Selaginellales</taxon>
        <taxon>Selaginellaceae</taxon>
        <taxon>Selaginella</taxon>
    </lineage>
</organism>
<feature type="transmembrane region" description="Helical" evidence="6">
    <location>
        <begin position="249"/>
        <end position="276"/>
    </location>
</feature>
<dbReference type="Proteomes" id="UP000001514">
    <property type="component" value="Unassembled WGS sequence"/>
</dbReference>
<dbReference type="Pfam" id="PF07690">
    <property type="entry name" value="MFS_1"/>
    <property type="match status" value="1"/>
</dbReference>
<accession>D8RLY6</accession>
<feature type="transmembrane region" description="Helical" evidence="6">
    <location>
        <begin position="12"/>
        <end position="37"/>
    </location>
</feature>
<gene>
    <name evidence="7" type="ORF">SELMODRAFT_441678</name>
</gene>
<dbReference type="PRINTS" id="PR01035">
    <property type="entry name" value="TCRTETA"/>
</dbReference>
<evidence type="ECO:0008006" key="9">
    <source>
        <dbReference type="Google" id="ProtNLM"/>
    </source>
</evidence>
<dbReference type="OMA" id="VARNICT"/>
<evidence type="ECO:0000313" key="8">
    <source>
        <dbReference type="Proteomes" id="UP000001514"/>
    </source>
</evidence>
<comment type="subcellular location">
    <subcellularLocation>
        <location evidence="1">Membrane</location>
        <topology evidence="1">Multi-pass membrane protein</topology>
    </subcellularLocation>
</comment>
<evidence type="ECO:0000256" key="2">
    <source>
        <dbReference type="ARBA" id="ARBA00022448"/>
    </source>
</evidence>
<evidence type="ECO:0000256" key="3">
    <source>
        <dbReference type="ARBA" id="ARBA00022692"/>
    </source>
</evidence>
<evidence type="ECO:0000256" key="1">
    <source>
        <dbReference type="ARBA" id="ARBA00004141"/>
    </source>
</evidence>
<reference evidence="7 8" key="1">
    <citation type="journal article" date="2011" name="Science">
        <title>The Selaginella genome identifies genetic changes associated with the evolution of vascular plants.</title>
        <authorList>
            <person name="Banks J.A."/>
            <person name="Nishiyama T."/>
            <person name="Hasebe M."/>
            <person name="Bowman J.L."/>
            <person name="Gribskov M."/>
            <person name="dePamphilis C."/>
            <person name="Albert V.A."/>
            <person name="Aono N."/>
            <person name="Aoyama T."/>
            <person name="Ambrose B.A."/>
            <person name="Ashton N.W."/>
            <person name="Axtell M.J."/>
            <person name="Barker E."/>
            <person name="Barker M.S."/>
            <person name="Bennetzen J.L."/>
            <person name="Bonawitz N.D."/>
            <person name="Chapple C."/>
            <person name="Cheng C."/>
            <person name="Correa L.G."/>
            <person name="Dacre M."/>
            <person name="DeBarry J."/>
            <person name="Dreyer I."/>
            <person name="Elias M."/>
            <person name="Engstrom E.M."/>
            <person name="Estelle M."/>
            <person name="Feng L."/>
            <person name="Finet C."/>
            <person name="Floyd S.K."/>
            <person name="Frommer W.B."/>
            <person name="Fujita T."/>
            <person name="Gramzow L."/>
            <person name="Gutensohn M."/>
            <person name="Harholt J."/>
            <person name="Hattori M."/>
            <person name="Heyl A."/>
            <person name="Hirai T."/>
            <person name="Hiwatashi Y."/>
            <person name="Ishikawa M."/>
            <person name="Iwata M."/>
            <person name="Karol K.G."/>
            <person name="Koehler B."/>
            <person name="Kolukisaoglu U."/>
            <person name="Kubo M."/>
            <person name="Kurata T."/>
            <person name="Lalonde S."/>
            <person name="Li K."/>
            <person name="Li Y."/>
            <person name="Litt A."/>
            <person name="Lyons E."/>
            <person name="Manning G."/>
            <person name="Maruyama T."/>
            <person name="Michael T.P."/>
            <person name="Mikami K."/>
            <person name="Miyazaki S."/>
            <person name="Morinaga S."/>
            <person name="Murata T."/>
            <person name="Mueller-Roeber B."/>
            <person name="Nelson D.R."/>
            <person name="Obara M."/>
            <person name="Oguri Y."/>
            <person name="Olmstead R.G."/>
            <person name="Onodera N."/>
            <person name="Petersen B.L."/>
            <person name="Pils B."/>
            <person name="Prigge M."/>
            <person name="Rensing S.A."/>
            <person name="Riano-Pachon D.M."/>
            <person name="Roberts A.W."/>
            <person name="Sato Y."/>
            <person name="Scheller H.V."/>
            <person name="Schulz B."/>
            <person name="Schulz C."/>
            <person name="Shakirov E.V."/>
            <person name="Shibagaki N."/>
            <person name="Shinohara N."/>
            <person name="Shippen D.E."/>
            <person name="Soerensen I."/>
            <person name="Sotooka R."/>
            <person name="Sugimoto N."/>
            <person name="Sugita M."/>
            <person name="Sumikawa N."/>
            <person name="Tanurdzic M."/>
            <person name="Theissen G."/>
            <person name="Ulvskov P."/>
            <person name="Wakazuki S."/>
            <person name="Weng J.K."/>
            <person name="Willats W.W."/>
            <person name="Wipf D."/>
            <person name="Wolf P.G."/>
            <person name="Yang L."/>
            <person name="Zimmer A.D."/>
            <person name="Zhu Q."/>
            <person name="Mitros T."/>
            <person name="Hellsten U."/>
            <person name="Loque D."/>
            <person name="Otillar R."/>
            <person name="Salamov A."/>
            <person name="Schmutz J."/>
            <person name="Shapiro H."/>
            <person name="Lindquist E."/>
            <person name="Lucas S."/>
            <person name="Rokhsar D."/>
            <person name="Grigoriev I.V."/>
        </authorList>
    </citation>
    <scope>NUCLEOTIDE SEQUENCE [LARGE SCALE GENOMIC DNA]</scope>
</reference>
<dbReference type="PANTHER" id="PTHR23504">
    <property type="entry name" value="MAJOR FACILITATOR SUPERFAMILY DOMAIN-CONTAINING PROTEIN 10"/>
    <property type="match status" value="1"/>
</dbReference>
<evidence type="ECO:0000313" key="7">
    <source>
        <dbReference type="EMBL" id="EFJ27007.1"/>
    </source>
</evidence>
<dbReference type="HOGENOM" id="CLU_786192_0_0_1"/>
<evidence type="ECO:0000256" key="5">
    <source>
        <dbReference type="ARBA" id="ARBA00023136"/>
    </source>
</evidence>
<dbReference type="PANTHER" id="PTHR23504:SF117">
    <property type="entry name" value="MAJOR FACILITATOR SUPERFAMILY PROTEIN"/>
    <property type="match status" value="1"/>
</dbReference>
<name>D8RLY6_SELML</name>
<dbReference type="GO" id="GO:0016020">
    <property type="term" value="C:membrane"/>
    <property type="evidence" value="ECO:0007669"/>
    <property type="project" value="UniProtKB-SubCell"/>
</dbReference>
<dbReference type="InParanoid" id="D8RLY6"/>
<protein>
    <recommendedName>
        <fullName evidence="9">Major facilitator superfamily (MFS) profile domain-containing protein</fullName>
    </recommendedName>
</protein>
<feature type="transmembrane region" description="Helical" evidence="6">
    <location>
        <begin position="57"/>
        <end position="78"/>
    </location>
</feature>
<feature type="transmembrane region" description="Helical" evidence="6">
    <location>
        <begin position="191"/>
        <end position="210"/>
    </location>
</feature>
<dbReference type="Gene3D" id="1.20.1250.20">
    <property type="entry name" value="MFS general substrate transporter like domains"/>
    <property type="match status" value="1"/>
</dbReference>
<dbReference type="KEGG" id="smo:SELMODRAFT_441678"/>
<keyword evidence="8" id="KW-1185">Reference proteome</keyword>
<proteinExistence type="predicted"/>
<keyword evidence="5 6" id="KW-0472">Membrane</keyword>
<dbReference type="InterPro" id="IPR001958">
    <property type="entry name" value="Tet-R_TetA/multi-R_MdtG-like"/>
</dbReference>
<dbReference type="EMBL" id="GL377583">
    <property type="protein sequence ID" value="EFJ27007.1"/>
    <property type="molecule type" value="Genomic_DNA"/>
</dbReference>
<dbReference type="GO" id="GO:0022857">
    <property type="term" value="F:transmembrane transporter activity"/>
    <property type="evidence" value="ECO:0007669"/>
    <property type="project" value="InterPro"/>
</dbReference>
<dbReference type="InterPro" id="IPR036259">
    <property type="entry name" value="MFS_trans_sf"/>
</dbReference>
<dbReference type="SUPFAM" id="SSF103473">
    <property type="entry name" value="MFS general substrate transporter"/>
    <property type="match status" value="1"/>
</dbReference>
<keyword evidence="4 6" id="KW-1133">Transmembrane helix</keyword>
<dbReference type="AlphaFoldDB" id="D8RLY6"/>
<feature type="transmembrane region" description="Helical" evidence="6">
    <location>
        <begin position="150"/>
        <end position="171"/>
    </location>
</feature>
<keyword evidence="2" id="KW-0813">Transport</keyword>
<dbReference type="eggNOG" id="KOG2615">
    <property type="taxonomic scope" value="Eukaryota"/>
</dbReference>
<evidence type="ECO:0000256" key="4">
    <source>
        <dbReference type="ARBA" id="ARBA00022989"/>
    </source>
</evidence>
<evidence type="ECO:0000256" key="6">
    <source>
        <dbReference type="SAM" id="Phobius"/>
    </source>
</evidence>